<dbReference type="Proteomes" id="UP001208570">
    <property type="component" value="Unassembled WGS sequence"/>
</dbReference>
<evidence type="ECO:0000313" key="2">
    <source>
        <dbReference type="Proteomes" id="UP001208570"/>
    </source>
</evidence>
<protein>
    <submittedName>
        <fullName evidence="1">Uncharacterized protein</fullName>
    </submittedName>
</protein>
<dbReference type="EMBL" id="JAODUP010000101">
    <property type="protein sequence ID" value="KAK2162223.1"/>
    <property type="molecule type" value="Genomic_DNA"/>
</dbReference>
<accession>A0AAD9K175</accession>
<comment type="caution">
    <text evidence="1">The sequence shown here is derived from an EMBL/GenBank/DDBJ whole genome shotgun (WGS) entry which is preliminary data.</text>
</comment>
<reference evidence="1" key="1">
    <citation type="journal article" date="2023" name="Mol. Biol. Evol.">
        <title>Third-Generation Sequencing Reveals the Adaptive Role of the Epigenome in Three Deep-Sea Polychaetes.</title>
        <authorList>
            <person name="Perez M."/>
            <person name="Aroh O."/>
            <person name="Sun Y."/>
            <person name="Lan Y."/>
            <person name="Juniper S.K."/>
            <person name="Young C.R."/>
            <person name="Angers B."/>
            <person name="Qian P.Y."/>
        </authorList>
    </citation>
    <scope>NUCLEOTIDE SEQUENCE</scope>
    <source>
        <strain evidence="1">P08H-3</strain>
    </source>
</reference>
<evidence type="ECO:0000313" key="1">
    <source>
        <dbReference type="EMBL" id="KAK2162223.1"/>
    </source>
</evidence>
<dbReference type="PANTHER" id="PTHR46670">
    <property type="entry name" value="ENDO/EXONUCLEASE/PHOSPHATASE DOMAIN-CONTAINING PROTEIN"/>
    <property type="match status" value="1"/>
</dbReference>
<dbReference type="PANTHER" id="PTHR46670:SF3">
    <property type="entry name" value="ENDONUCLEASE_EXONUCLEASE_PHOSPHATASE DOMAIN-CONTAINING PROTEIN"/>
    <property type="match status" value="1"/>
</dbReference>
<sequence>MSNRYVSDHRLCDHLGRMSEDHYAVSFIATIAKPDPVQKKIYFWKLRTIDAEDFKHCITESPLQHPPGRTVNELVSVYNDILLSLVNMHAPLRPKTITFRPSYLWYTHEVHRAKHLRHKLEYKWHQTRLVNNFLLLTKNQQEWKALRNDPKGIFMITRHMFGNSGRPSLPSGSSDKELPQQFNNFFTHNIDIIRTNLQTKPDLSPNKTLFCH</sequence>
<dbReference type="AlphaFoldDB" id="A0AAD9K175"/>
<organism evidence="1 2">
    <name type="scientific">Paralvinella palmiformis</name>
    <dbReference type="NCBI Taxonomy" id="53620"/>
    <lineage>
        <taxon>Eukaryota</taxon>
        <taxon>Metazoa</taxon>
        <taxon>Spiralia</taxon>
        <taxon>Lophotrochozoa</taxon>
        <taxon>Annelida</taxon>
        <taxon>Polychaeta</taxon>
        <taxon>Sedentaria</taxon>
        <taxon>Canalipalpata</taxon>
        <taxon>Terebellida</taxon>
        <taxon>Terebelliformia</taxon>
        <taxon>Alvinellidae</taxon>
        <taxon>Paralvinella</taxon>
    </lineage>
</organism>
<name>A0AAD9K175_9ANNE</name>
<keyword evidence="2" id="KW-1185">Reference proteome</keyword>
<proteinExistence type="predicted"/>
<gene>
    <name evidence="1" type="ORF">LSH36_101g00034</name>
</gene>